<reference evidence="1" key="1">
    <citation type="submission" date="2022-07" db="EMBL/GenBank/DDBJ databases">
        <title>Genome analysis of Parmales, a sister group of diatoms, reveals the evolutionary specialization of diatoms from phago-mixotrophs to photoautotrophs.</title>
        <authorList>
            <person name="Ban H."/>
            <person name="Sato S."/>
            <person name="Yoshikawa S."/>
            <person name="Kazumasa Y."/>
            <person name="Nakamura Y."/>
            <person name="Ichinomiya M."/>
            <person name="Saitoh K."/>
            <person name="Sato N."/>
            <person name="Blanc-Mathieu R."/>
            <person name="Endo H."/>
            <person name="Kuwata A."/>
            <person name="Ogata H."/>
        </authorList>
    </citation>
    <scope>NUCLEOTIDE SEQUENCE</scope>
</reference>
<dbReference type="Proteomes" id="UP001165082">
    <property type="component" value="Unassembled WGS sequence"/>
</dbReference>
<sequence>MSAEMSAAEMSAAEMSAAEMSAAEMSAALDRKDDLFKTSLHPSTSNPSFHYPAGRMVTSLSLSAYSISKSGGRYRICSTLPVPGYGVRTSVNVAIDLLRSQGVPVFVVDVRGGIRRSRYVDTARGGGYTNPDVAWACVEDYWREHGEKGGWLEEEVMKERDDGSNPDYKVPKGMDVAEVFDRWRSGGGEIGWRSAMEDGEFMGYVGRTRDGNLGIFGGGDTDGYDIEEGDDTVEGEDKSVRGEGGEAMERDVGGEVDEAIMRIMAETGAK</sequence>
<accession>A0A9W7CBV7</accession>
<evidence type="ECO:0000313" key="2">
    <source>
        <dbReference type="Proteomes" id="UP001165082"/>
    </source>
</evidence>
<protein>
    <submittedName>
        <fullName evidence="1">Uncharacterized protein</fullName>
    </submittedName>
</protein>
<evidence type="ECO:0000313" key="1">
    <source>
        <dbReference type="EMBL" id="GMI02880.1"/>
    </source>
</evidence>
<dbReference type="OrthoDB" id="10532351at2759"/>
<gene>
    <name evidence="1" type="ORF">TrRE_jg9742</name>
</gene>
<comment type="caution">
    <text evidence="1">The sequence shown here is derived from an EMBL/GenBank/DDBJ whole genome shotgun (WGS) entry which is preliminary data.</text>
</comment>
<name>A0A9W7CBV7_9STRA</name>
<dbReference type="EMBL" id="BRXZ01000006">
    <property type="protein sequence ID" value="GMI02880.1"/>
    <property type="molecule type" value="Genomic_DNA"/>
</dbReference>
<proteinExistence type="predicted"/>
<organism evidence="1 2">
    <name type="scientific">Triparma retinervis</name>
    <dbReference type="NCBI Taxonomy" id="2557542"/>
    <lineage>
        <taxon>Eukaryota</taxon>
        <taxon>Sar</taxon>
        <taxon>Stramenopiles</taxon>
        <taxon>Ochrophyta</taxon>
        <taxon>Bolidophyceae</taxon>
        <taxon>Parmales</taxon>
        <taxon>Triparmaceae</taxon>
        <taxon>Triparma</taxon>
    </lineage>
</organism>
<dbReference type="AlphaFoldDB" id="A0A9W7CBV7"/>
<keyword evidence="2" id="KW-1185">Reference proteome</keyword>